<name>A0ABV8UAP9_9PROT</name>
<proteinExistence type="predicted"/>
<dbReference type="SUPFAM" id="SSF81301">
    <property type="entry name" value="Nucleotidyltransferase"/>
    <property type="match status" value="1"/>
</dbReference>
<reference evidence="2" key="1">
    <citation type="journal article" date="2019" name="Int. J. Syst. Evol. Microbiol.">
        <title>The Global Catalogue of Microorganisms (GCM) 10K type strain sequencing project: providing services to taxonomists for standard genome sequencing and annotation.</title>
        <authorList>
            <consortium name="The Broad Institute Genomics Platform"/>
            <consortium name="The Broad Institute Genome Sequencing Center for Infectious Disease"/>
            <person name="Wu L."/>
            <person name="Ma J."/>
        </authorList>
    </citation>
    <scope>NUCLEOTIDE SEQUENCE [LARGE SCALE GENOMIC DNA]</scope>
    <source>
        <strain evidence="2">CGMCC 1.15304</strain>
    </source>
</reference>
<dbReference type="NCBIfam" id="NF041117">
    <property type="entry name" value="CBASS_cyclase_b"/>
    <property type="match status" value="1"/>
</dbReference>
<evidence type="ECO:0000313" key="2">
    <source>
        <dbReference type="Proteomes" id="UP001595776"/>
    </source>
</evidence>
<evidence type="ECO:0000313" key="1">
    <source>
        <dbReference type="EMBL" id="MFC4347955.1"/>
    </source>
</evidence>
<keyword evidence="2" id="KW-1185">Reference proteome</keyword>
<dbReference type="InterPro" id="IPR053550">
    <property type="entry name" value="CD-NTase"/>
</dbReference>
<accession>A0ABV8UAP9</accession>
<comment type="caution">
    <text evidence="1">The sequence shown here is derived from an EMBL/GenBank/DDBJ whole genome shotgun (WGS) entry which is preliminary data.</text>
</comment>
<dbReference type="Proteomes" id="UP001595776">
    <property type="component" value="Unassembled WGS sequence"/>
</dbReference>
<gene>
    <name evidence="1" type="ORF">ACFO5Q_08875</name>
</gene>
<protein>
    <submittedName>
        <fullName evidence="1">CBASS oligonucleotide cyclase</fullName>
    </submittedName>
</protein>
<sequence>MGGGGGGYYSEYSGSQIQKKIEQTTDELAKGFGEELQRLLNEVLPGINDRDADGDMAIREELRGIISEAIDSPLIRLRFGGSVSKNTYVEGLSDIDALAVFRNLTVKDSNPANLLARIAANINAKLEGCEVRVGAVAVTVTRPDGKEFQIIPAVRDGTKLRVPSWDGKGWSGIDLRKFSKTLSKYNANLNQKLIPTIKLAKKVLAELPPSRHLSGYHVEALAVDVFKRYKGEPSTSSMLPYFFDRASKAILRPITDSSGQSVHVDEYLGAQNSVKRKEMSHLLNRISKRMMNASAFQSRDRWEDILGVSYE</sequence>
<dbReference type="RefSeq" id="WP_068151984.1">
    <property type="nucleotide sequence ID" value="NZ_JBHSCR010000005.1"/>
</dbReference>
<dbReference type="Gene3D" id="3.30.460.10">
    <property type="entry name" value="Beta Polymerase, domain 2"/>
    <property type="match status" value="1"/>
</dbReference>
<dbReference type="InterPro" id="IPR043519">
    <property type="entry name" value="NT_sf"/>
</dbReference>
<dbReference type="EMBL" id="JBHSCR010000005">
    <property type="protein sequence ID" value="MFC4347955.1"/>
    <property type="molecule type" value="Genomic_DNA"/>
</dbReference>
<organism evidence="1 2">
    <name type="scientific">Kordiimonas lipolytica</name>
    <dbReference type="NCBI Taxonomy" id="1662421"/>
    <lineage>
        <taxon>Bacteria</taxon>
        <taxon>Pseudomonadati</taxon>
        <taxon>Pseudomonadota</taxon>
        <taxon>Alphaproteobacteria</taxon>
        <taxon>Kordiimonadales</taxon>
        <taxon>Kordiimonadaceae</taxon>
        <taxon>Kordiimonas</taxon>
    </lineage>
</organism>